<dbReference type="SMART" id="SM00184">
    <property type="entry name" value="RING"/>
    <property type="match status" value="1"/>
</dbReference>
<dbReference type="Gene3D" id="3.30.40.10">
    <property type="entry name" value="Zinc/RING finger domain, C3HC4 (zinc finger)"/>
    <property type="match status" value="1"/>
</dbReference>
<feature type="transmembrane region" description="Helical" evidence="2">
    <location>
        <begin position="249"/>
        <end position="274"/>
    </location>
</feature>
<sequence>MEQSPGTPRKLQSGLPVLGILISFLIASAKAIDLVKLGSSSDASAYDLRQLAGAPDGASTCTAIRLQLHRPLAELRVLITAGNNQLFLESFSSAACSAQASMYDSYDVPEMDPCTFAADVASGDLAVEEQWLRIDSACPQAFIVIQGLQERHGLARRQLKSVPPGYVLVSNTSGSSQGDARALARNISAALLPSDPGSAPPPQQPPVPVACCCGQNAQNTPGTAQSCCCGPITACCQQTGFCANSNCTAIFVGSTLVAGTIISILTCGVCVYRARAQIRTSQSRDRAGQRLHARRPMRLLPVRGPPADQEGTRRECPVCLEEITENVEWVVFPCNHATCKDCYHRLVEKLLEDDTVCPMCRAPLAEPVPEPSPAAGQQPDGQLLHLVFQPSKEDMMQKAFGIVLGSAGQMYHCENLVH</sequence>
<dbReference type="SUPFAM" id="SSF57850">
    <property type="entry name" value="RING/U-box"/>
    <property type="match status" value="1"/>
</dbReference>
<comment type="caution">
    <text evidence="4">The sequence shown here is derived from an EMBL/GenBank/DDBJ whole genome shotgun (WGS) entry which is preliminary data.</text>
</comment>
<evidence type="ECO:0000313" key="5">
    <source>
        <dbReference type="Proteomes" id="UP001497392"/>
    </source>
</evidence>
<keyword evidence="5" id="KW-1185">Reference proteome</keyword>
<keyword evidence="2" id="KW-0472">Membrane</keyword>
<dbReference type="Proteomes" id="UP001497392">
    <property type="component" value="Unassembled WGS sequence"/>
</dbReference>
<gene>
    <name evidence="4" type="primary">g10033</name>
    <name evidence="4" type="ORF">VP750_LOCUS9030</name>
</gene>
<dbReference type="EMBL" id="CAXHTA020000017">
    <property type="protein sequence ID" value="CAL5227124.1"/>
    <property type="molecule type" value="Genomic_DNA"/>
</dbReference>
<name>A0ABP1G9A1_9CHLO</name>
<reference evidence="4 5" key="1">
    <citation type="submission" date="2024-06" db="EMBL/GenBank/DDBJ databases">
        <authorList>
            <person name="Kraege A."/>
            <person name="Thomma B."/>
        </authorList>
    </citation>
    <scope>NUCLEOTIDE SEQUENCE [LARGE SCALE GENOMIC DNA]</scope>
</reference>
<accession>A0ABP1G9A1</accession>
<evidence type="ECO:0000259" key="3">
    <source>
        <dbReference type="PROSITE" id="PS50089"/>
    </source>
</evidence>
<keyword evidence="2" id="KW-0812">Transmembrane</keyword>
<evidence type="ECO:0000256" key="1">
    <source>
        <dbReference type="PROSITE-ProRule" id="PRU00175"/>
    </source>
</evidence>
<keyword evidence="1" id="KW-0479">Metal-binding</keyword>
<evidence type="ECO:0000256" key="2">
    <source>
        <dbReference type="SAM" id="Phobius"/>
    </source>
</evidence>
<keyword evidence="1" id="KW-0862">Zinc</keyword>
<keyword evidence="1" id="KW-0863">Zinc-finger</keyword>
<proteinExistence type="predicted"/>
<dbReference type="Pfam" id="PF13639">
    <property type="entry name" value="zf-RING_2"/>
    <property type="match status" value="1"/>
</dbReference>
<dbReference type="InterPro" id="IPR001841">
    <property type="entry name" value="Znf_RING"/>
</dbReference>
<keyword evidence="2" id="KW-1133">Transmembrane helix</keyword>
<evidence type="ECO:0000313" key="4">
    <source>
        <dbReference type="EMBL" id="CAL5227124.1"/>
    </source>
</evidence>
<feature type="domain" description="RING-type" evidence="3">
    <location>
        <begin position="316"/>
        <end position="361"/>
    </location>
</feature>
<dbReference type="InterPro" id="IPR013083">
    <property type="entry name" value="Znf_RING/FYVE/PHD"/>
</dbReference>
<organism evidence="4 5">
    <name type="scientific">Coccomyxa viridis</name>
    <dbReference type="NCBI Taxonomy" id="1274662"/>
    <lineage>
        <taxon>Eukaryota</taxon>
        <taxon>Viridiplantae</taxon>
        <taxon>Chlorophyta</taxon>
        <taxon>core chlorophytes</taxon>
        <taxon>Trebouxiophyceae</taxon>
        <taxon>Trebouxiophyceae incertae sedis</taxon>
        <taxon>Coccomyxaceae</taxon>
        <taxon>Coccomyxa</taxon>
    </lineage>
</organism>
<protein>
    <submittedName>
        <fullName evidence="4">G10033 protein</fullName>
    </submittedName>
</protein>
<dbReference type="PROSITE" id="PS50089">
    <property type="entry name" value="ZF_RING_2"/>
    <property type="match status" value="1"/>
</dbReference>